<accession>A0ACC2LQU0</accession>
<comment type="caution">
    <text evidence="1">The sequence shown here is derived from an EMBL/GenBank/DDBJ whole genome shotgun (WGS) entry which is preliminary data.</text>
</comment>
<organism evidence="1 2">
    <name type="scientific">Persea americana</name>
    <name type="common">Avocado</name>
    <dbReference type="NCBI Taxonomy" id="3435"/>
    <lineage>
        <taxon>Eukaryota</taxon>
        <taxon>Viridiplantae</taxon>
        <taxon>Streptophyta</taxon>
        <taxon>Embryophyta</taxon>
        <taxon>Tracheophyta</taxon>
        <taxon>Spermatophyta</taxon>
        <taxon>Magnoliopsida</taxon>
        <taxon>Magnoliidae</taxon>
        <taxon>Laurales</taxon>
        <taxon>Lauraceae</taxon>
        <taxon>Persea</taxon>
    </lineage>
</organism>
<proteinExistence type="predicted"/>
<gene>
    <name evidence="1" type="ORF">MRB53_010034</name>
</gene>
<sequence length="112" mass="12605">MHELKWLNGRDHDRNIPIYDPDVLEVVKRKKSVVLGQDFALCADEGEADGEEHGSEAHRTEGAACQQGAYRVLEGHEHGDASAGPVLVSDPLDFVVRWEFQIILKEDRKWNG</sequence>
<evidence type="ECO:0000313" key="1">
    <source>
        <dbReference type="EMBL" id="KAJ8635767.1"/>
    </source>
</evidence>
<name>A0ACC2LQU0_PERAE</name>
<dbReference type="EMBL" id="CM056811">
    <property type="protein sequence ID" value="KAJ8635767.1"/>
    <property type="molecule type" value="Genomic_DNA"/>
</dbReference>
<protein>
    <submittedName>
        <fullName evidence="1">Uncharacterized protein</fullName>
    </submittedName>
</protein>
<dbReference type="Proteomes" id="UP001234297">
    <property type="component" value="Chromosome 3"/>
</dbReference>
<evidence type="ECO:0000313" key="2">
    <source>
        <dbReference type="Proteomes" id="UP001234297"/>
    </source>
</evidence>
<reference evidence="1 2" key="1">
    <citation type="journal article" date="2022" name="Hortic Res">
        <title>A haplotype resolved chromosomal level avocado genome allows analysis of novel avocado genes.</title>
        <authorList>
            <person name="Nath O."/>
            <person name="Fletcher S.J."/>
            <person name="Hayward A."/>
            <person name="Shaw L.M."/>
            <person name="Masouleh A.K."/>
            <person name="Furtado A."/>
            <person name="Henry R.J."/>
            <person name="Mitter N."/>
        </authorList>
    </citation>
    <scope>NUCLEOTIDE SEQUENCE [LARGE SCALE GENOMIC DNA]</scope>
    <source>
        <strain evidence="2">cv. Hass</strain>
    </source>
</reference>
<keyword evidence="2" id="KW-1185">Reference proteome</keyword>